<name>A0A1L0ALY2_9GAMM</name>
<reference evidence="3 4" key="1">
    <citation type="submission" date="2016-11" db="EMBL/GenBank/DDBJ databases">
        <authorList>
            <person name="Jaros S."/>
            <person name="Januszkiewicz K."/>
            <person name="Wedrychowicz H."/>
        </authorList>
    </citation>
    <scope>NUCLEOTIDE SEQUENCE [LARGE SCALE GENOMIC DNA]</scope>
    <source>
        <strain evidence="3">NVI 5450</strain>
    </source>
</reference>
<sequence length="1016" mass="112867">MLQNEVKLKNINDLNWNGLDFSQLLQEVKPHQNNTHRFFKINEISEDKAAAYRLSMANVIATLRGLNCSLVYLFSGDENGVALYIGVSSHDVSADIFESGEMIKTSLEGNFLGAQITALKNENSDIEQLLNQPNHLGLIAGIPSFNENDQTIAEHNLQGIERIANSLVNEKWQLTVVVEALSRDDILSNLNDVYRLSSELSSQIKHSIQASENKGKQESVTEGTSDSTTKGTSTSNSEGWDRSKSTNGSETTNSSAKNITTGGGTNEGSNGSETEGTSDSTTNGKNKSKSDSSSTGESVSVTKEQIDKRKEDQQKHLCEVQVSRYQKGLSKGLFKTAIYVSAENKATFERLSSAVLSIYQGNESTMTPLQLHKLETSQRVKLRDFITIRSFSAGHGSELVCTQEHALLHSIPKKQNTLWGATLLTSEELSLVTSLPSKELPGFKLRKSVDFGLNTPINKGCNQVKLGHIVQNGRFLKNTQVSLPVDHLNKHIFITGVTGAGKTTTCMKLLLESNLPFLVIEPAKTEYRALQQQTQDVEYYCIGNEKLTPFRLNPFQLSSPFSSLMGHISVLKATLIATFPMEAAMPSIVEEAIIQAYTSRGWDIYSNENYLFDDPFGANSQAWPTFTDMIAALEEIIKSKGMGKEFEEKYQGSLVARLTNLTLGIKGRMLNTRHSINFDALLDKKVVIELEELKDEQDKSLFMGLIISRLAECMKIRHKSDKQFKHLTLIEEAHRLLSKVEQGDAESKKLGVTMFTDLLSEVRKYGEGLIIADQSPTKLVADIVKNTNTKIVHRLLDASDRNVIGDAMSLEDDQKGFLQHLQPGETIIYSGGWHAPVRMQVNQLADTQGEAIQEADLAKQGAKQLWQQQAHLLPNTSTHLAVFKNHEDLSGWLVSGMYLLNIFLRINHELGASYKKTKCTPLMNKMQINYQRKYNEELEDLNILPPQLDALLVALFMDNAVLQWDDESYLLAKEYMGTAFSALAESTDAFNQCKQSSVRSLTCCMTNDVLAATNSI</sequence>
<feature type="domain" description="Helicase HerA central" evidence="2">
    <location>
        <begin position="473"/>
        <end position="707"/>
    </location>
</feature>
<dbReference type="PANTHER" id="PTHR30121:SF6">
    <property type="entry name" value="SLR6007 PROTEIN"/>
    <property type="match status" value="1"/>
</dbReference>
<dbReference type="RefSeq" id="WP_075498128.1">
    <property type="nucleotide sequence ID" value="NZ_CAWRBC010000013.1"/>
</dbReference>
<feature type="compositionally biased region" description="Low complexity" evidence="1">
    <location>
        <begin position="221"/>
        <end position="238"/>
    </location>
</feature>
<feature type="region of interest" description="Disordered" evidence="1">
    <location>
        <begin position="207"/>
        <end position="315"/>
    </location>
</feature>
<gene>
    <name evidence="3" type="ORF">NVI5450_4671</name>
</gene>
<evidence type="ECO:0000259" key="2">
    <source>
        <dbReference type="Pfam" id="PF01935"/>
    </source>
</evidence>
<feature type="compositionally biased region" description="Basic and acidic residues" evidence="1">
    <location>
        <begin position="304"/>
        <end position="315"/>
    </location>
</feature>
<dbReference type="InterPro" id="IPR051162">
    <property type="entry name" value="T4SS_component"/>
</dbReference>
<evidence type="ECO:0000313" key="3">
    <source>
        <dbReference type="EMBL" id="SGZ18615.1"/>
    </source>
</evidence>
<dbReference type="SUPFAM" id="SSF52540">
    <property type="entry name" value="P-loop containing nucleoside triphosphate hydrolases"/>
    <property type="match status" value="1"/>
</dbReference>
<feature type="compositionally biased region" description="Low complexity" evidence="1">
    <location>
        <begin position="267"/>
        <end position="303"/>
    </location>
</feature>
<evidence type="ECO:0000256" key="1">
    <source>
        <dbReference type="SAM" id="MobiDB-lite"/>
    </source>
</evidence>
<organism evidence="3 4">
    <name type="scientific">Moritella viscosa</name>
    <dbReference type="NCBI Taxonomy" id="80854"/>
    <lineage>
        <taxon>Bacteria</taxon>
        <taxon>Pseudomonadati</taxon>
        <taxon>Pseudomonadota</taxon>
        <taxon>Gammaproteobacteria</taxon>
        <taxon>Alteromonadales</taxon>
        <taxon>Moritellaceae</taxon>
        <taxon>Moritella</taxon>
    </lineage>
</organism>
<dbReference type="EMBL" id="FPLD01000135">
    <property type="protein sequence ID" value="SGZ18615.1"/>
    <property type="molecule type" value="Genomic_DNA"/>
</dbReference>
<proteinExistence type="predicted"/>
<dbReference type="Proteomes" id="UP000183794">
    <property type="component" value="Unassembled WGS sequence"/>
</dbReference>
<dbReference type="InterPro" id="IPR002789">
    <property type="entry name" value="HerA_central"/>
</dbReference>
<dbReference type="AlphaFoldDB" id="A0A1L0ALY2"/>
<dbReference type="Pfam" id="PF01935">
    <property type="entry name" value="DUF87"/>
    <property type="match status" value="1"/>
</dbReference>
<evidence type="ECO:0000313" key="4">
    <source>
        <dbReference type="Proteomes" id="UP000183794"/>
    </source>
</evidence>
<protein>
    <recommendedName>
        <fullName evidence="2">Helicase HerA central domain-containing protein</fullName>
    </recommendedName>
</protein>
<dbReference type="InterPro" id="IPR027417">
    <property type="entry name" value="P-loop_NTPase"/>
</dbReference>
<feature type="compositionally biased region" description="Polar residues" evidence="1">
    <location>
        <begin position="245"/>
        <end position="259"/>
    </location>
</feature>
<dbReference type="Gene3D" id="3.40.50.300">
    <property type="entry name" value="P-loop containing nucleotide triphosphate hydrolases"/>
    <property type="match status" value="2"/>
</dbReference>
<accession>A0A1L0ALY2</accession>
<dbReference type="PANTHER" id="PTHR30121">
    <property type="entry name" value="UNCHARACTERIZED PROTEIN YJGR-RELATED"/>
    <property type="match status" value="1"/>
</dbReference>